<feature type="region of interest" description="Disordered" evidence="1">
    <location>
        <begin position="25"/>
        <end position="65"/>
    </location>
</feature>
<gene>
    <name evidence="2" type="ORF">ALC57_02972</name>
</gene>
<keyword evidence="3" id="KW-1185">Reference proteome</keyword>
<reference evidence="2 3" key="1">
    <citation type="submission" date="2015-09" db="EMBL/GenBank/DDBJ databases">
        <title>Trachymyrmex cornetzi WGS genome.</title>
        <authorList>
            <person name="Nygaard S."/>
            <person name="Hu H."/>
            <person name="Boomsma J."/>
            <person name="Zhang G."/>
        </authorList>
    </citation>
    <scope>NUCLEOTIDE SEQUENCE [LARGE SCALE GENOMIC DNA]</scope>
    <source>
        <strain evidence="2">Tcor2-1</strain>
        <tissue evidence="2">Whole body</tissue>
    </source>
</reference>
<accession>A0A151JMT2</accession>
<evidence type="ECO:0000313" key="3">
    <source>
        <dbReference type="Proteomes" id="UP000078492"/>
    </source>
</evidence>
<evidence type="ECO:0000256" key="1">
    <source>
        <dbReference type="SAM" id="MobiDB-lite"/>
    </source>
</evidence>
<dbReference type="AlphaFoldDB" id="A0A151JMT2"/>
<dbReference type="Proteomes" id="UP000078492">
    <property type="component" value="Unassembled WGS sequence"/>
</dbReference>
<sequence length="65" mass="7355">MSVYEPNSRHLRQVLIFCFNMKAPNREGAMGKDRHKPGGASLRPEAPNEPGVERRTKGKPQLVLR</sequence>
<organism evidence="2 3">
    <name type="scientific">Trachymyrmex cornetzi</name>
    <dbReference type="NCBI Taxonomy" id="471704"/>
    <lineage>
        <taxon>Eukaryota</taxon>
        <taxon>Metazoa</taxon>
        <taxon>Ecdysozoa</taxon>
        <taxon>Arthropoda</taxon>
        <taxon>Hexapoda</taxon>
        <taxon>Insecta</taxon>
        <taxon>Pterygota</taxon>
        <taxon>Neoptera</taxon>
        <taxon>Endopterygota</taxon>
        <taxon>Hymenoptera</taxon>
        <taxon>Apocrita</taxon>
        <taxon>Aculeata</taxon>
        <taxon>Formicoidea</taxon>
        <taxon>Formicidae</taxon>
        <taxon>Myrmicinae</taxon>
        <taxon>Trachymyrmex</taxon>
    </lineage>
</organism>
<evidence type="ECO:0000313" key="2">
    <source>
        <dbReference type="EMBL" id="KYN27631.1"/>
    </source>
</evidence>
<proteinExistence type="predicted"/>
<dbReference type="EMBL" id="KQ978892">
    <property type="protein sequence ID" value="KYN27631.1"/>
    <property type="molecule type" value="Genomic_DNA"/>
</dbReference>
<name>A0A151JMT2_9HYME</name>
<protein>
    <submittedName>
        <fullName evidence="2">Uncharacterized protein</fullName>
    </submittedName>
</protein>